<accession>A0A6N3CW77</accession>
<protein>
    <submittedName>
        <fullName evidence="1">Uncharacterized protein</fullName>
    </submittedName>
</protein>
<reference evidence="1" key="1">
    <citation type="submission" date="2019-11" db="EMBL/GenBank/DDBJ databases">
        <authorList>
            <person name="Feng L."/>
        </authorList>
    </citation>
    <scope>NUCLEOTIDE SEQUENCE</scope>
    <source>
        <strain evidence="1">EMassiliensisLFYP7</strain>
    </source>
</reference>
<gene>
    <name evidence="1" type="ORF">EMLFYP7_01602</name>
</gene>
<dbReference type="AlphaFoldDB" id="A0A6N3CW77"/>
<name>A0A6N3CW77_9ENTR</name>
<proteinExistence type="predicted"/>
<sequence length="237" mass="26606">MNKIARFSNICRADAGSLSALYEATSERTLAAWQQVPDCGEVMQNAHYDPHRLALATGIQPPLSGAIASLRQKLAALTGDDPLADCMPASGLHFTFLPVTLPLYEKGQRPQELDALRALWQTWDGQTTRIRGLRLVALPGQLLLAGIPDEASQRARQTFCETLLSSPWRDSLLARHKTTPLPPPFWHTTLLRYRAQCLPVPLRRFFIQERNRRYGDVAGPLILGLVNYNWTQVDRIK</sequence>
<organism evidence="1">
    <name type="scientific">Phytobacter massiliensis</name>
    <dbReference type="NCBI Taxonomy" id="1485952"/>
    <lineage>
        <taxon>Bacteria</taxon>
        <taxon>Pseudomonadati</taxon>
        <taxon>Pseudomonadota</taxon>
        <taxon>Gammaproteobacteria</taxon>
        <taxon>Enterobacterales</taxon>
        <taxon>Enterobacteriaceae</taxon>
        <taxon>Phytobacter</taxon>
    </lineage>
</organism>
<dbReference type="RefSeq" id="WP_156565730.1">
    <property type="nucleotide sequence ID" value="NZ_CACRTZ010000006.1"/>
</dbReference>
<dbReference type="EMBL" id="CACRTZ010000006">
    <property type="protein sequence ID" value="VYU17743.1"/>
    <property type="molecule type" value="Genomic_DNA"/>
</dbReference>
<evidence type="ECO:0000313" key="1">
    <source>
        <dbReference type="EMBL" id="VYU17743.1"/>
    </source>
</evidence>